<feature type="compositionally biased region" description="Basic residues" evidence="1">
    <location>
        <begin position="25"/>
        <end position="37"/>
    </location>
</feature>
<evidence type="ECO:0000313" key="2">
    <source>
        <dbReference type="EMBL" id="KAF9940855.1"/>
    </source>
</evidence>
<dbReference type="AlphaFoldDB" id="A0A9P6INV7"/>
<dbReference type="Proteomes" id="UP000749646">
    <property type="component" value="Unassembled WGS sequence"/>
</dbReference>
<feature type="compositionally biased region" description="Basic and acidic residues" evidence="1">
    <location>
        <begin position="446"/>
        <end position="462"/>
    </location>
</feature>
<feature type="region of interest" description="Disordered" evidence="1">
    <location>
        <begin position="446"/>
        <end position="527"/>
    </location>
</feature>
<feature type="region of interest" description="Disordered" evidence="1">
    <location>
        <begin position="1"/>
        <end position="53"/>
    </location>
</feature>
<feature type="region of interest" description="Disordered" evidence="1">
    <location>
        <begin position="417"/>
        <end position="436"/>
    </location>
</feature>
<protein>
    <submittedName>
        <fullName evidence="2">Uncharacterized protein</fullName>
    </submittedName>
</protein>
<gene>
    <name evidence="2" type="ORF">BGZ65_005948</name>
</gene>
<evidence type="ECO:0000313" key="3">
    <source>
        <dbReference type="Proteomes" id="UP000749646"/>
    </source>
</evidence>
<name>A0A9P6INV7_9FUNG</name>
<dbReference type="EMBL" id="JAAAHW010009443">
    <property type="protein sequence ID" value="KAF9940855.1"/>
    <property type="molecule type" value="Genomic_DNA"/>
</dbReference>
<dbReference type="OrthoDB" id="2409325at2759"/>
<sequence length="726" mass="81414">MVTELKSASSSQKDTPLSPQDSPRRRSGKNYRSKTVKQSKTTVDTPPFPLPTENAVEEHDLALEQDRATIERSPVGRPDSESSDVITVNPYMVLVQKKTRALKKRLRRIEATENTIELSAKNLVDPAQLKALERKPEVTAQLNILEELLPSMVRLDTADQEVKKEEYERVSREYEEMAISSFIQLIRLFYTMKELDDGKDYLDKKLSELRNTLDSFRKKLIANAETAEMTNDKQAQKELYRDVRRLTEASMDTTSDLYSTTYKEIYDHLEYFTHTQHEPVGSTTNLPASTSYTPTLEAVQPSASANPSDPEAVCGANSNTVPVTRVITPAQSEPAPLPVEYKPMKDPALQVLSASDARDNSGTKDVPPPLPVALPVHVPIAPMPQPVQLIASRPLSAYQTQRLNYQLSASHPSIPMRAEADSLPNKNNSHTKNERLRPESAHYKLEHEQQFQQDDLDRDRSYHPSGIGRKHESGNGNTLTRRQAKRTGSRGNGSEAKLYERNMNQEYGPKQGQVNGQSQEQGQGQVHNDSLRQAYLQQPCSITWGSLEPVQAVPPPSIPQHPMIKVHQAEPPQEDAKVFERNESGGSGCTTPRQACHRSLEIPEQRQHFNREQDCPDPHKRAGSDGNHQMRLDYTEARLQPPHIPQQPFMPQHFYHHIPHYYYPGYRVPYDLITSDYGPPGIMGGGIRVPAEVAGRTGGFGGGGAGRVSARLLEPIREQDEFSRSG</sequence>
<organism evidence="2 3">
    <name type="scientific">Modicella reniformis</name>
    <dbReference type="NCBI Taxonomy" id="1440133"/>
    <lineage>
        <taxon>Eukaryota</taxon>
        <taxon>Fungi</taxon>
        <taxon>Fungi incertae sedis</taxon>
        <taxon>Mucoromycota</taxon>
        <taxon>Mortierellomycotina</taxon>
        <taxon>Mortierellomycetes</taxon>
        <taxon>Mortierellales</taxon>
        <taxon>Mortierellaceae</taxon>
        <taxon>Modicella</taxon>
    </lineage>
</organism>
<keyword evidence="3" id="KW-1185">Reference proteome</keyword>
<comment type="caution">
    <text evidence="2">The sequence shown here is derived from an EMBL/GenBank/DDBJ whole genome shotgun (WGS) entry which is preliminary data.</text>
</comment>
<feature type="compositionally biased region" description="Polar residues" evidence="1">
    <location>
        <begin position="512"/>
        <end position="527"/>
    </location>
</feature>
<feature type="region of interest" description="Disordered" evidence="1">
    <location>
        <begin position="608"/>
        <end position="627"/>
    </location>
</feature>
<feature type="compositionally biased region" description="Polar residues" evidence="1">
    <location>
        <begin position="1"/>
        <end position="21"/>
    </location>
</feature>
<accession>A0A9P6INV7</accession>
<proteinExistence type="predicted"/>
<evidence type="ECO:0000256" key="1">
    <source>
        <dbReference type="SAM" id="MobiDB-lite"/>
    </source>
</evidence>
<reference evidence="2" key="1">
    <citation type="journal article" date="2020" name="Fungal Divers.">
        <title>Resolving the Mortierellaceae phylogeny through synthesis of multi-gene phylogenetics and phylogenomics.</title>
        <authorList>
            <person name="Vandepol N."/>
            <person name="Liber J."/>
            <person name="Desiro A."/>
            <person name="Na H."/>
            <person name="Kennedy M."/>
            <person name="Barry K."/>
            <person name="Grigoriev I.V."/>
            <person name="Miller A.N."/>
            <person name="O'Donnell K."/>
            <person name="Stajich J.E."/>
            <person name="Bonito G."/>
        </authorList>
    </citation>
    <scope>NUCLEOTIDE SEQUENCE</scope>
    <source>
        <strain evidence="2">MES-2147</strain>
    </source>
</reference>